<protein>
    <submittedName>
        <fullName evidence="1">Uncharacterized protein</fullName>
    </submittedName>
</protein>
<dbReference type="EMBL" id="JABTEG010000008">
    <property type="protein sequence ID" value="KAG4304454.1"/>
    <property type="molecule type" value="Genomic_DNA"/>
</dbReference>
<proteinExistence type="predicted"/>
<keyword evidence="2" id="KW-1185">Reference proteome</keyword>
<dbReference type="Proteomes" id="UP000768646">
    <property type="component" value="Unassembled WGS sequence"/>
</dbReference>
<organism evidence="1 2">
    <name type="scientific">Pneumocystis oryctolagi</name>
    <dbReference type="NCBI Taxonomy" id="42067"/>
    <lineage>
        <taxon>Eukaryota</taxon>
        <taxon>Fungi</taxon>
        <taxon>Dikarya</taxon>
        <taxon>Ascomycota</taxon>
        <taxon>Taphrinomycotina</taxon>
        <taxon>Pneumocystomycetes</taxon>
        <taxon>Pneumocystaceae</taxon>
        <taxon>Pneumocystis</taxon>
    </lineage>
</organism>
<gene>
    <name evidence="1" type="ORF">PORY_002164</name>
</gene>
<name>A0ACB7CC92_9ASCO</name>
<evidence type="ECO:0000313" key="2">
    <source>
        <dbReference type="Proteomes" id="UP000768646"/>
    </source>
</evidence>
<accession>A0ACB7CC92</accession>
<evidence type="ECO:0000313" key="1">
    <source>
        <dbReference type="EMBL" id="KAG4304454.1"/>
    </source>
</evidence>
<comment type="caution">
    <text evidence="1">The sequence shown here is derived from an EMBL/GenBank/DDBJ whole genome shotgun (WGS) entry which is preliminary data.</text>
</comment>
<reference evidence="1 2" key="1">
    <citation type="journal article" date="2021" name="Commun. Biol.">
        <title>Genomic insights into the host specific adaptation of the Pneumocystis genus.</title>
        <authorList>
            <person name="Cisse O.H."/>
            <person name="Ma L."/>
            <person name="Dekker J.P."/>
            <person name="Khil P.P."/>
            <person name="Youn J.-H."/>
            <person name="Brenchley J.M."/>
            <person name="Blair R."/>
            <person name="Pahar B."/>
            <person name="Chabe M."/>
            <person name="Van Rompay K.K.A."/>
            <person name="Keesler R."/>
            <person name="Sukura A."/>
            <person name="Hirsch V."/>
            <person name="Kutty G."/>
            <person name="Liu Y."/>
            <person name="Peng L."/>
            <person name="Chen J."/>
            <person name="Song J."/>
            <person name="Weissenbacher-Lang C."/>
            <person name="Xu J."/>
            <person name="Upham N.S."/>
            <person name="Stajich J.E."/>
            <person name="Cuomo C.A."/>
            <person name="Cushion M.T."/>
            <person name="Kovacs J.A."/>
        </authorList>
    </citation>
    <scope>NUCLEOTIDE SEQUENCE [LARGE SCALE GENOMIC DNA]</scope>
    <source>
        <strain evidence="1 2">RABM</strain>
    </source>
</reference>
<sequence length="355" mass="41631">MKRNYLKKFLRIVQDKFTIITQEMKKKMNTNNEDLILKTNNSPSIRKPLPVPDIIINEKKPNKNIVIPPRPPKNYKVNSDFLCETCHKDLGCGKIISTSNKKYHLDCFFCVHCMTNLEHIAFYEHEHQLYCYLDYHELFSPRCKSCGTCIEDQAIFALENYYHPLHFFCAGCGEPFNKNIPFIEKDTYAWCQQCFEHKYYPKCEECKKPIVEDLVCAMDLKWHAKCFVCCDCYETALRELCKTCIINDVTMILSWSFAEAGRYLEMYKSLEHASFSTIQGKSSEDYYSKLVECFTSIRHITKDDTYAILSNFRSIRRAINAEKEEILMIGGWGEQKTSMFKKTVSQPFVIKDSQK</sequence>